<dbReference type="SUPFAM" id="SSF110997">
    <property type="entry name" value="Sporulation related repeat"/>
    <property type="match status" value="1"/>
</dbReference>
<feature type="chain" id="PRO_5016605989" evidence="1">
    <location>
        <begin position="23"/>
        <end position="249"/>
    </location>
</feature>
<sequence>MKWVFLLLVLVNAAFFGWQGFAASETLTQTEPVYAPPVSERVYLSNEVRPIEALPNSDPLGSEADAVASRLESALEQVERSQQSESNVVNDNANQEGALLCPIVVLERDADRRQVETVLNQAGLAFSQNDTTGKREKYWLYIAAPETQKAAEDIVLRLKVKKIDSYIIARGEMKNRISLGLYSSLVRAKQAQTAISERSGMPVKIYEHERTVNLYELMLDQPIREIPWQNLMDRLDFSKLLIKIEKNPC</sequence>
<reference evidence="2 3" key="1">
    <citation type="submission" date="2018-06" db="EMBL/GenBank/DDBJ databases">
        <title>Marinomonas sp. YLB-05 draft genome sequence.</title>
        <authorList>
            <person name="Yu L."/>
            <person name="Tang X."/>
        </authorList>
    </citation>
    <scope>NUCLEOTIDE SEQUENCE [LARGE SCALE GENOMIC DNA]</scope>
    <source>
        <strain evidence="2 3">YLB-05</strain>
    </source>
</reference>
<proteinExistence type="predicted"/>
<gene>
    <name evidence="2" type="ORF">DN730_17275</name>
</gene>
<name>A0A370U586_9GAMM</name>
<keyword evidence="1" id="KW-0732">Signal</keyword>
<protein>
    <submittedName>
        <fullName evidence="2">SPOR domain-containing protein</fullName>
    </submittedName>
</protein>
<dbReference type="Proteomes" id="UP000254326">
    <property type="component" value="Unassembled WGS sequence"/>
</dbReference>
<dbReference type="EMBL" id="QKRA01000012">
    <property type="protein sequence ID" value="RDL42944.1"/>
    <property type="molecule type" value="Genomic_DNA"/>
</dbReference>
<dbReference type="GO" id="GO:0042834">
    <property type="term" value="F:peptidoglycan binding"/>
    <property type="evidence" value="ECO:0007669"/>
    <property type="project" value="InterPro"/>
</dbReference>
<evidence type="ECO:0000256" key="1">
    <source>
        <dbReference type="SAM" id="SignalP"/>
    </source>
</evidence>
<organism evidence="2 3">
    <name type="scientific">Marinomonas piezotolerans</name>
    <dbReference type="NCBI Taxonomy" id="2213058"/>
    <lineage>
        <taxon>Bacteria</taxon>
        <taxon>Pseudomonadati</taxon>
        <taxon>Pseudomonadota</taxon>
        <taxon>Gammaproteobacteria</taxon>
        <taxon>Oceanospirillales</taxon>
        <taxon>Oceanospirillaceae</taxon>
        <taxon>Marinomonas</taxon>
    </lineage>
</organism>
<dbReference type="OrthoDB" id="6193567at2"/>
<evidence type="ECO:0000313" key="3">
    <source>
        <dbReference type="Proteomes" id="UP000254326"/>
    </source>
</evidence>
<feature type="signal peptide" evidence="1">
    <location>
        <begin position="1"/>
        <end position="22"/>
    </location>
</feature>
<accession>A0A370U586</accession>
<dbReference type="AlphaFoldDB" id="A0A370U586"/>
<dbReference type="InterPro" id="IPR036680">
    <property type="entry name" value="SPOR-like_sf"/>
</dbReference>
<keyword evidence="3" id="KW-1185">Reference proteome</keyword>
<dbReference type="RefSeq" id="WP_115469388.1">
    <property type="nucleotide sequence ID" value="NZ_QKRA01000012.1"/>
</dbReference>
<comment type="caution">
    <text evidence="2">The sequence shown here is derived from an EMBL/GenBank/DDBJ whole genome shotgun (WGS) entry which is preliminary data.</text>
</comment>
<evidence type="ECO:0000313" key="2">
    <source>
        <dbReference type="EMBL" id="RDL42944.1"/>
    </source>
</evidence>